<dbReference type="InterPro" id="IPR031100">
    <property type="entry name" value="LOG_fam"/>
</dbReference>
<protein>
    <submittedName>
        <fullName evidence="2">LOG family protein</fullName>
    </submittedName>
</protein>
<dbReference type="OrthoDB" id="414463at2759"/>
<dbReference type="AlphaFoldDB" id="A0A0N1HBA8"/>
<feature type="compositionally biased region" description="Polar residues" evidence="1">
    <location>
        <begin position="101"/>
        <end position="113"/>
    </location>
</feature>
<comment type="caution">
    <text evidence="2">The sequence shown here is derived from an EMBL/GenBank/DDBJ whole genome shotgun (WGS) entry which is preliminary data.</text>
</comment>
<dbReference type="VEuPathDB" id="FungiDB:AB675_9222"/>
<dbReference type="EMBL" id="LFJN01000009">
    <property type="protein sequence ID" value="KPI41563.1"/>
    <property type="molecule type" value="Genomic_DNA"/>
</dbReference>
<dbReference type="PANTHER" id="PTHR31223:SF70">
    <property type="entry name" value="LOG FAMILY PROTEIN YJL055W"/>
    <property type="match status" value="1"/>
</dbReference>
<evidence type="ECO:0000256" key="1">
    <source>
        <dbReference type="SAM" id="MobiDB-lite"/>
    </source>
</evidence>
<feature type="region of interest" description="Disordered" evidence="1">
    <location>
        <begin position="97"/>
        <end position="119"/>
    </location>
</feature>
<dbReference type="STRING" id="1664694.A0A0N1HBA8"/>
<name>A0A0N1HBA8_9EURO</name>
<dbReference type="Pfam" id="PF03641">
    <property type="entry name" value="Lysine_decarbox"/>
    <property type="match status" value="1"/>
</dbReference>
<keyword evidence="3" id="KW-1185">Reference proteome</keyword>
<dbReference type="SUPFAM" id="SSF102405">
    <property type="entry name" value="MCP/YpsA-like"/>
    <property type="match status" value="1"/>
</dbReference>
<sequence length="247" mass="26941">MSSKDPVVCVFCGSSAGNRPDHIESARVLANTLADANYKLVYGGGTMGIMGEVSKTLVARKGPQSVHGIIPRALIRTEKDGTLRNGEAQEVKPKVERSMTNEELQQITSNTSDTDPDKKIVPESEFGSTTIVPDMHTRKRMMATCVEAGGPGSGFVALAGGYGTLEEVMEMVTWNQLGIHQLPVILVNVDGYWDGLLAWVRNSIREGFVGESNANILVEVKRAEDVVEALRDYKVAEGRFKLDWSRT</sequence>
<organism evidence="2 3">
    <name type="scientific">Cyphellophora attinorum</name>
    <dbReference type="NCBI Taxonomy" id="1664694"/>
    <lineage>
        <taxon>Eukaryota</taxon>
        <taxon>Fungi</taxon>
        <taxon>Dikarya</taxon>
        <taxon>Ascomycota</taxon>
        <taxon>Pezizomycotina</taxon>
        <taxon>Eurotiomycetes</taxon>
        <taxon>Chaetothyriomycetidae</taxon>
        <taxon>Chaetothyriales</taxon>
        <taxon>Cyphellophoraceae</taxon>
        <taxon>Cyphellophora</taxon>
    </lineage>
</organism>
<dbReference type="GO" id="GO:0016799">
    <property type="term" value="F:hydrolase activity, hydrolyzing N-glycosyl compounds"/>
    <property type="evidence" value="ECO:0007669"/>
    <property type="project" value="TreeGrafter"/>
</dbReference>
<accession>A0A0N1HBA8</accession>
<dbReference type="RefSeq" id="XP_018001526.1">
    <property type="nucleotide sequence ID" value="XM_018149737.1"/>
</dbReference>
<evidence type="ECO:0000313" key="2">
    <source>
        <dbReference type="EMBL" id="KPI41563.1"/>
    </source>
</evidence>
<dbReference type="Proteomes" id="UP000038010">
    <property type="component" value="Unassembled WGS sequence"/>
</dbReference>
<dbReference type="GeneID" id="28741617"/>
<dbReference type="FunFam" id="3.40.50.450:FF:000018">
    <property type="entry name" value="Lysine decarboxylase-like protein"/>
    <property type="match status" value="1"/>
</dbReference>
<reference evidence="2 3" key="1">
    <citation type="submission" date="2015-06" db="EMBL/GenBank/DDBJ databases">
        <title>Draft genome of the ant-associated black yeast Phialophora attae CBS 131958.</title>
        <authorList>
            <person name="Moreno L.F."/>
            <person name="Stielow B.J."/>
            <person name="de Hoog S."/>
            <person name="Vicente V.A."/>
            <person name="Weiss V.A."/>
            <person name="de Vries M."/>
            <person name="Cruz L.M."/>
            <person name="Souza E.M."/>
        </authorList>
    </citation>
    <scope>NUCLEOTIDE SEQUENCE [LARGE SCALE GENOMIC DNA]</scope>
    <source>
        <strain evidence="2 3">CBS 131958</strain>
    </source>
</reference>
<gene>
    <name evidence="2" type="ORF">AB675_9222</name>
</gene>
<dbReference type="InterPro" id="IPR005269">
    <property type="entry name" value="LOG"/>
</dbReference>
<dbReference type="PANTHER" id="PTHR31223">
    <property type="entry name" value="LOG FAMILY PROTEIN YJL055W"/>
    <property type="match status" value="1"/>
</dbReference>
<evidence type="ECO:0000313" key="3">
    <source>
        <dbReference type="Proteomes" id="UP000038010"/>
    </source>
</evidence>
<dbReference type="GO" id="GO:0009691">
    <property type="term" value="P:cytokinin biosynthetic process"/>
    <property type="evidence" value="ECO:0007669"/>
    <property type="project" value="InterPro"/>
</dbReference>
<proteinExistence type="predicted"/>
<dbReference type="Gene3D" id="3.40.50.450">
    <property type="match status" value="1"/>
</dbReference>
<dbReference type="GO" id="GO:0005829">
    <property type="term" value="C:cytosol"/>
    <property type="evidence" value="ECO:0007669"/>
    <property type="project" value="TreeGrafter"/>
</dbReference>
<dbReference type="NCBIfam" id="TIGR00730">
    <property type="entry name" value="Rossman fold protein, TIGR00730 family"/>
    <property type="match status" value="1"/>
</dbReference>